<dbReference type="InterPro" id="IPR011990">
    <property type="entry name" value="TPR-like_helical_dom_sf"/>
</dbReference>
<dbReference type="AlphaFoldDB" id="A0A8S0VYF1"/>
<evidence type="ECO:0000313" key="1">
    <source>
        <dbReference type="EMBL" id="CAA7266844.1"/>
    </source>
</evidence>
<dbReference type="Proteomes" id="UP000467700">
    <property type="component" value="Unassembled WGS sequence"/>
</dbReference>
<organism evidence="1 2">
    <name type="scientific">Cyclocybe aegerita</name>
    <name type="common">Black poplar mushroom</name>
    <name type="synonym">Agrocybe aegerita</name>
    <dbReference type="NCBI Taxonomy" id="1973307"/>
    <lineage>
        <taxon>Eukaryota</taxon>
        <taxon>Fungi</taxon>
        <taxon>Dikarya</taxon>
        <taxon>Basidiomycota</taxon>
        <taxon>Agaricomycotina</taxon>
        <taxon>Agaricomycetes</taxon>
        <taxon>Agaricomycetidae</taxon>
        <taxon>Agaricales</taxon>
        <taxon>Agaricineae</taxon>
        <taxon>Bolbitiaceae</taxon>
        <taxon>Cyclocybe</taxon>
    </lineage>
</organism>
<accession>A0A8S0VYF1</accession>
<reference evidence="1 2" key="1">
    <citation type="submission" date="2020-01" db="EMBL/GenBank/DDBJ databases">
        <authorList>
            <person name="Gupta K D."/>
        </authorList>
    </citation>
    <scope>NUCLEOTIDE SEQUENCE [LARGE SCALE GENOMIC DNA]</scope>
</reference>
<proteinExistence type="predicted"/>
<dbReference type="PANTHER" id="PTHR28142">
    <property type="entry name" value="MITOCHONDRIAL INNER MEMBRANE I-AAA PROTEASE SUPERCOMPLEX SUBUNIT MGR3-RELATED"/>
    <property type="match status" value="1"/>
</dbReference>
<comment type="caution">
    <text evidence="1">The sequence shown here is derived from an EMBL/GenBank/DDBJ whole genome shotgun (WGS) entry which is preliminary data.</text>
</comment>
<dbReference type="PANTHER" id="PTHR28142:SF1">
    <property type="entry name" value="MITOCHONDRIAL INNER MEMBRANE I-AAA PROTEASE SUPERCOMPLEX SUBUNIT MGR3-RELATED"/>
    <property type="match status" value="1"/>
</dbReference>
<dbReference type="InterPro" id="IPR040201">
    <property type="entry name" value="Mrg3-like"/>
</dbReference>
<gene>
    <name evidence="1" type="ORF">AAE3_LOCUS9096</name>
</gene>
<name>A0A8S0VYF1_CYCAE</name>
<dbReference type="OrthoDB" id="10050400at2759"/>
<sequence length="370" mass="41199">MTLWPPEVRKDLRSGLLARRKGEFDVASQYLRRAWTKAIAIPLDAFGDQPLIKLTGIGIALASVLEEGQKKDEAYQAYEDTLRRLRFAYPDPSSSDHPDIDLEALEVLNAAERMRAVALAYKLGELAHALQKHEKEEKWLTFSVEATLKNMLVTPPLSGKVGNSQGPDDTTAHAKVQFQDLGLPPWAMVHDLAAPFEALGSFYARHGNINYAMPLYLQAIAILIPPAPAVVPAEDKCRGAQLMANVAELILRNHPSNNVNPEVLHQAESWAKKGLDITTTTRERSPYKHSICEEAYAVMLYNLAMISEFAGDKEKARQLLYKSLDQSKSIGMQDGISHAEEVLHTLDTGSAEKIRPFVVEVHREVDKIIF</sequence>
<keyword evidence="2" id="KW-1185">Reference proteome</keyword>
<protein>
    <submittedName>
        <fullName evidence="1">Uncharacterized protein</fullName>
    </submittedName>
</protein>
<dbReference type="EMBL" id="CACVBS010000057">
    <property type="protein sequence ID" value="CAA7266844.1"/>
    <property type="molecule type" value="Genomic_DNA"/>
</dbReference>
<evidence type="ECO:0000313" key="2">
    <source>
        <dbReference type="Proteomes" id="UP000467700"/>
    </source>
</evidence>
<dbReference type="Gene3D" id="1.25.40.10">
    <property type="entry name" value="Tetratricopeptide repeat domain"/>
    <property type="match status" value="1"/>
</dbReference>